<organism evidence="2 3">
    <name type="scientific">Crateriforma conspicua</name>
    <dbReference type="NCBI Taxonomy" id="2527996"/>
    <lineage>
        <taxon>Bacteria</taxon>
        <taxon>Pseudomonadati</taxon>
        <taxon>Planctomycetota</taxon>
        <taxon>Planctomycetia</taxon>
        <taxon>Planctomycetales</taxon>
        <taxon>Planctomycetaceae</taxon>
        <taxon>Crateriforma</taxon>
    </lineage>
</organism>
<dbReference type="RefSeq" id="WP_145302207.1">
    <property type="nucleotide sequence ID" value="NZ_CP036319.1"/>
</dbReference>
<evidence type="ECO:0000313" key="3">
    <source>
        <dbReference type="Proteomes" id="UP000317238"/>
    </source>
</evidence>
<sequence>MTDDQKNNDEIVAMLKSLRQDIQGLQSRVASLEKAMESVESSKPPIDEQRLMIISSAIAAYLGVKPQIRQIRLISSKTWAHQGRATIHASHALAR</sequence>
<dbReference type="EMBL" id="SJPL01000001">
    <property type="protein sequence ID" value="TWT70633.1"/>
    <property type="molecule type" value="Genomic_DNA"/>
</dbReference>
<feature type="coiled-coil region" evidence="1">
    <location>
        <begin position="8"/>
        <end position="42"/>
    </location>
</feature>
<keyword evidence="1" id="KW-0175">Coiled coil</keyword>
<keyword evidence="3" id="KW-1185">Reference proteome</keyword>
<evidence type="ECO:0000313" key="2">
    <source>
        <dbReference type="EMBL" id="TWT70633.1"/>
    </source>
</evidence>
<gene>
    <name evidence="2" type="ORF">Pan14r_29400</name>
</gene>
<evidence type="ECO:0008006" key="4">
    <source>
        <dbReference type="Google" id="ProtNLM"/>
    </source>
</evidence>
<dbReference type="OrthoDB" id="292292at2"/>
<name>A0A5C5Y787_9PLAN</name>
<protein>
    <recommendedName>
        <fullName evidence="4">Methylmalonyl-CoA carboxyltransferase 12S subunit</fullName>
    </recommendedName>
</protein>
<comment type="caution">
    <text evidence="2">The sequence shown here is derived from an EMBL/GenBank/DDBJ whole genome shotgun (WGS) entry which is preliminary data.</text>
</comment>
<accession>A0A5C5Y787</accession>
<dbReference type="Proteomes" id="UP000317238">
    <property type="component" value="Unassembled WGS sequence"/>
</dbReference>
<evidence type="ECO:0000256" key="1">
    <source>
        <dbReference type="SAM" id="Coils"/>
    </source>
</evidence>
<dbReference type="AlphaFoldDB" id="A0A5C5Y787"/>
<reference evidence="2 3" key="1">
    <citation type="submission" date="2019-02" db="EMBL/GenBank/DDBJ databases">
        <title>Deep-cultivation of Planctomycetes and their phenomic and genomic characterization uncovers novel biology.</title>
        <authorList>
            <person name="Wiegand S."/>
            <person name="Jogler M."/>
            <person name="Boedeker C."/>
            <person name="Pinto D."/>
            <person name="Vollmers J."/>
            <person name="Rivas-Marin E."/>
            <person name="Kohn T."/>
            <person name="Peeters S.H."/>
            <person name="Heuer A."/>
            <person name="Rast P."/>
            <person name="Oberbeckmann S."/>
            <person name="Bunk B."/>
            <person name="Jeske O."/>
            <person name="Meyerdierks A."/>
            <person name="Storesund J.E."/>
            <person name="Kallscheuer N."/>
            <person name="Luecker S."/>
            <person name="Lage O.M."/>
            <person name="Pohl T."/>
            <person name="Merkel B.J."/>
            <person name="Hornburger P."/>
            <person name="Mueller R.-W."/>
            <person name="Bruemmer F."/>
            <person name="Labrenz M."/>
            <person name="Spormann A.M."/>
            <person name="Op Den Camp H."/>
            <person name="Overmann J."/>
            <person name="Amann R."/>
            <person name="Jetten M.S.M."/>
            <person name="Mascher T."/>
            <person name="Medema M.H."/>
            <person name="Devos D.P."/>
            <person name="Kaster A.-K."/>
            <person name="Ovreas L."/>
            <person name="Rohde M."/>
            <person name="Galperin M.Y."/>
            <person name="Jogler C."/>
        </authorList>
    </citation>
    <scope>NUCLEOTIDE SEQUENCE [LARGE SCALE GENOMIC DNA]</scope>
    <source>
        <strain evidence="2 3">Pan14r</strain>
    </source>
</reference>
<proteinExistence type="predicted"/>